<evidence type="ECO:0000313" key="6">
    <source>
        <dbReference type="EMBL" id="KAK4009068.1"/>
    </source>
</evidence>
<evidence type="ECO:0000313" key="7">
    <source>
        <dbReference type="Proteomes" id="UP001234178"/>
    </source>
</evidence>
<evidence type="ECO:0000256" key="2">
    <source>
        <dbReference type="ARBA" id="ARBA00022692"/>
    </source>
</evidence>
<evidence type="ECO:0008006" key="8">
    <source>
        <dbReference type="Google" id="ProtNLM"/>
    </source>
</evidence>
<keyword evidence="3 5" id="KW-1133">Transmembrane helix</keyword>
<feature type="transmembrane region" description="Helical" evidence="5">
    <location>
        <begin position="44"/>
        <end position="67"/>
    </location>
</feature>
<evidence type="ECO:0000256" key="5">
    <source>
        <dbReference type="SAM" id="Phobius"/>
    </source>
</evidence>
<reference evidence="6 7" key="1">
    <citation type="journal article" date="2023" name="Nucleic Acids Res.">
        <title>The hologenome of Daphnia magna reveals possible DNA methylation and microbiome-mediated evolution of the host genome.</title>
        <authorList>
            <person name="Chaturvedi A."/>
            <person name="Li X."/>
            <person name="Dhandapani V."/>
            <person name="Marshall H."/>
            <person name="Kissane S."/>
            <person name="Cuenca-Cambronero M."/>
            <person name="Asole G."/>
            <person name="Calvet F."/>
            <person name="Ruiz-Romero M."/>
            <person name="Marangio P."/>
            <person name="Guigo R."/>
            <person name="Rago D."/>
            <person name="Mirbahai L."/>
            <person name="Eastwood N."/>
            <person name="Colbourne J.K."/>
            <person name="Zhou J."/>
            <person name="Mallon E."/>
            <person name="Orsini L."/>
        </authorList>
    </citation>
    <scope>NUCLEOTIDE SEQUENCE [LARGE SCALE GENOMIC DNA]</scope>
    <source>
        <strain evidence="6">LRV0_1</strain>
    </source>
</reference>
<evidence type="ECO:0000256" key="3">
    <source>
        <dbReference type="ARBA" id="ARBA00022989"/>
    </source>
</evidence>
<comment type="caution">
    <text evidence="6">The sequence shown here is derived from an EMBL/GenBank/DDBJ whole genome shotgun (WGS) entry which is preliminary data.</text>
</comment>
<dbReference type="PRINTS" id="PR00237">
    <property type="entry name" value="GPCRRHODOPSN"/>
</dbReference>
<keyword evidence="4 5" id="KW-0472">Membrane</keyword>
<dbReference type="Proteomes" id="UP001234178">
    <property type="component" value="Unassembled WGS sequence"/>
</dbReference>
<keyword evidence="7" id="KW-1185">Reference proteome</keyword>
<gene>
    <name evidence="6" type="ORF">OUZ56_014208</name>
</gene>
<dbReference type="InterPro" id="IPR000276">
    <property type="entry name" value="GPCR_Rhodpsn"/>
</dbReference>
<keyword evidence="2 5" id="KW-0812">Transmembrane</keyword>
<proteinExistence type="predicted"/>
<evidence type="ECO:0000256" key="1">
    <source>
        <dbReference type="ARBA" id="ARBA00004370"/>
    </source>
</evidence>
<protein>
    <recommendedName>
        <fullName evidence="8">G-protein coupled receptors family 1 profile domain-containing protein</fullName>
    </recommendedName>
</protein>
<accession>A0ABQ9Z870</accession>
<comment type="subcellular location">
    <subcellularLocation>
        <location evidence="1">Membrane</location>
    </subcellularLocation>
</comment>
<dbReference type="Gene3D" id="1.20.1070.10">
    <property type="entry name" value="Rhodopsin 7-helix transmembrane proteins"/>
    <property type="match status" value="1"/>
</dbReference>
<name>A0ABQ9Z870_9CRUS</name>
<dbReference type="EMBL" id="JAOYFB010000002">
    <property type="protein sequence ID" value="KAK4009068.1"/>
    <property type="molecule type" value="Genomic_DNA"/>
</dbReference>
<dbReference type="SUPFAM" id="SSF81321">
    <property type="entry name" value="Family A G protein-coupled receptor-like"/>
    <property type="match status" value="1"/>
</dbReference>
<organism evidence="6 7">
    <name type="scientific">Daphnia magna</name>
    <dbReference type="NCBI Taxonomy" id="35525"/>
    <lineage>
        <taxon>Eukaryota</taxon>
        <taxon>Metazoa</taxon>
        <taxon>Ecdysozoa</taxon>
        <taxon>Arthropoda</taxon>
        <taxon>Crustacea</taxon>
        <taxon>Branchiopoda</taxon>
        <taxon>Diplostraca</taxon>
        <taxon>Cladocera</taxon>
        <taxon>Anomopoda</taxon>
        <taxon>Daphniidae</taxon>
        <taxon>Daphnia</taxon>
    </lineage>
</organism>
<sequence length="142" mass="15547">MDFIGDEQLWPREEGGLTDDDSFANGSSGIVSQLLMPVWAYQLAAVYLIFISIMGLITNIIVVVVILNDPQKMTPLNWMLLNLACSDGTIAGFGHQHQSPFNGISMCNVPDLALHYTVQPYRQLLLCNSDGLSGKNCASPMQ</sequence>
<evidence type="ECO:0000256" key="4">
    <source>
        <dbReference type="ARBA" id="ARBA00023136"/>
    </source>
</evidence>